<gene>
    <name evidence="2" type="ORF">FF100_07920</name>
</gene>
<evidence type="ECO:0000313" key="2">
    <source>
        <dbReference type="EMBL" id="TNC14104.1"/>
    </source>
</evidence>
<evidence type="ECO:0000313" key="3">
    <source>
        <dbReference type="Proteomes" id="UP000305267"/>
    </source>
</evidence>
<accession>A0A5C4LIG8</accession>
<keyword evidence="1" id="KW-0472">Membrane</keyword>
<feature type="transmembrane region" description="Helical" evidence="1">
    <location>
        <begin position="23"/>
        <end position="41"/>
    </location>
</feature>
<comment type="caution">
    <text evidence="2">The sequence shown here is derived from an EMBL/GenBank/DDBJ whole genome shotgun (WGS) entry which is preliminary data.</text>
</comment>
<dbReference type="Proteomes" id="UP000305267">
    <property type="component" value="Unassembled WGS sequence"/>
</dbReference>
<organism evidence="2 3">
    <name type="scientific">Methylobacterium terricola</name>
    <dbReference type="NCBI Taxonomy" id="2583531"/>
    <lineage>
        <taxon>Bacteria</taxon>
        <taxon>Pseudomonadati</taxon>
        <taxon>Pseudomonadota</taxon>
        <taxon>Alphaproteobacteria</taxon>
        <taxon>Hyphomicrobiales</taxon>
        <taxon>Methylobacteriaceae</taxon>
        <taxon>Methylobacterium</taxon>
    </lineage>
</organism>
<dbReference type="AlphaFoldDB" id="A0A5C4LIG8"/>
<protein>
    <submittedName>
        <fullName evidence="2">Uncharacterized protein</fullName>
    </submittedName>
</protein>
<evidence type="ECO:0000256" key="1">
    <source>
        <dbReference type="SAM" id="Phobius"/>
    </source>
</evidence>
<name>A0A5C4LIG8_9HYPH</name>
<reference evidence="2 3" key="1">
    <citation type="submission" date="2019-06" db="EMBL/GenBank/DDBJ databases">
        <title>Genome of Methylobacterium sp. 17Sr1-39.</title>
        <authorList>
            <person name="Seo T."/>
        </authorList>
    </citation>
    <scope>NUCLEOTIDE SEQUENCE [LARGE SCALE GENOMIC DNA]</scope>
    <source>
        <strain evidence="2 3">17Sr1-39</strain>
    </source>
</reference>
<proteinExistence type="predicted"/>
<keyword evidence="3" id="KW-1185">Reference proteome</keyword>
<dbReference type="RefSeq" id="WP_139035020.1">
    <property type="nucleotide sequence ID" value="NZ_VDDA01000003.1"/>
</dbReference>
<keyword evidence="1" id="KW-1133">Transmembrane helix</keyword>
<dbReference type="EMBL" id="VDDA01000003">
    <property type="protein sequence ID" value="TNC14104.1"/>
    <property type="molecule type" value="Genomic_DNA"/>
</dbReference>
<keyword evidence="1" id="KW-0812">Transmembrane</keyword>
<sequence length="151" mass="16217">MSDTVPPPKVATPDNDRLTIKELMAAFLTFGIGIVSLFILFRTFSYLDTEKFDAAIFNQKKDIMAVALGLLGTATGYYLGRVPAEKQADASRREANAATASAAQAVQNKQQVKSAVADALSRAQDSDLAGGGAPDRSIEILRDLERSIRPL</sequence>